<evidence type="ECO:0000256" key="3">
    <source>
        <dbReference type="ARBA" id="ARBA00022801"/>
    </source>
</evidence>
<comment type="catalytic activity">
    <reaction evidence="1">
        <text>Hydrolysis of terminal non-reducing alpha-L-rhamnose residues in alpha-L-rhamnosides.</text>
        <dbReference type="EC" id="3.2.1.40"/>
    </reaction>
</comment>
<evidence type="ECO:0000256" key="1">
    <source>
        <dbReference type="ARBA" id="ARBA00001445"/>
    </source>
</evidence>
<dbReference type="Proteomes" id="UP000198757">
    <property type="component" value="Unassembled WGS sequence"/>
</dbReference>
<keyword evidence="3" id="KW-0378">Hydrolase</keyword>
<accession>A0A1G6MW10</accession>
<gene>
    <name evidence="8" type="ORF">SAMN04487894_10352</name>
</gene>
<dbReference type="GO" id="GO:0030596">
    <property type="term" value="F:alpha-L-rhamnosidase activity"/>
    <property type="evidence" value="ECO:0007669"/>
    <property type="project" value="UniProtKB-EC"/>
</dbReference>
<dbReference type="STRING" id="1285928.SAMN04487894_10352"/>
<evidence type="ECO:0000313" key="9">
    <source>
        <dbReference type="Proteomes" id="UP000198757"/>
    </source>
</evidence>
<evidence type="ECO:0000256" key="2">
    <source>
        <dbReference type="ARBA" id="ARBA00012652"/>
    </source>
</evidence>
<evidence type="ECO:0000259" key="7">
    <source>
        <dbReference type="Pfam" id="PF17390"/>
    </source>
</evidence>
<proteinExistence type="predicted"/>
<dbReference type="InterPro" id="IPR008902">
    <property type="entry name" value="Rhamnosid_concanavalin"/>
</dbReference>
<dbReference type="InterPro" id="IPR008928">
    <property type="entry name" value="6-hairpin_glycosidase_sf"/>
</dbReference>
<dbReference type="Pfam" id="PF17389">
    <property type="entry name" value="Bac_rhamnosid6H"/>
    <property type="match status" value="1"/>
</dbReference>
<evidence type="ECO:0000259" key="4">
    <source>
        <dbReference type="Pfam" id="PF05592"/>
    </source>
</evidence>
<feature type="domain" description="Alpha-L-rhamnosidase six-hairpin glycosidase" evidence="6">
    <location>
        <begin position="465"/>
        <end position="823"/>
    </location>
</feature>
<organism evidence="8 9">
    <name type="scientific">Niabella drilacis (strain DSM 25811 / CCM 8410 / CCUG 62505 / LMG 26954 / E90)</name>
    <dbReference type="NCBI Taxonomy" id="1285928"/>
    <lineage>
        <taxon>Bacteria</taxon>
        <taxon>Pseudomonadati</taxon>
        <taxon>Bacteroidota</taxon>
        <taxon>Chitinophagia</taxon>
        <taxon>Chitinophagales</taxon>
        <taxon>Chitinophagaceae</taxon>
        <taxon>Niabella</taxon>
    </lineage>
</organism>
<evidence type="ECO:0000259" key="6">
    <source>
        <dbReference type="Pfam" id="PF17389"/>
    </source>
</evidence>
<dbReference type="InterPro" id="IPR013783">
    <property type="entry name" value="Ig-like_fold"/>
</dbReference>
<dbReference type="EC" id="3.2.1.40" evidence="2"/>
<keyword evidence="9" id="KW-1185">Reference proteome</keyword>
<dbReference type="SUPFAM" id="SSF49785">
    <property type="entry name" value="Galactose-binding domain-like"/>
    <property type="match status" value="1"/>
</dbReference>
<dbReference type="Gene3D" id="1.50.10.10">
    <property type="match status" value="1"/>
</dbReference>
<dbReference type="PANTHER" id="PTHR33307">
    <property type="entry name" value="ALPHA-RHAMNOSIDASE (EUROFUNG)"/>
    <property type="match status" value="1"/>
</dbReference>
<evidence type="ECO:0000313" key="8">
    <source>
        <dbReference type="EMBL" id="SDC59424.1"/>
    </source>
</evidence>
<name>A0A1G6MW10_NIADE</name>
<dbReference type="Pfam" id="PF08531">
    <property type="entry name" value="Bac_rhamnosid_N"/>
    <property type="match status" value="1"/>
</dbReference>
<feature type="domain" description="Alpha-L-rhamnosidase concanavalin-like" evidence="4">
    <location>
        <begin position="368"/>
        <end position="459"/>
    </location>
</feature>
<feature type="domain" description="Alpha-L-rhamnosidase C-terminal" evidence="7">
    <location>
        <begin position="830"/>
        <end position="907"/>
    </location>
</feature>
<dbReference type="PANTHER" id="PTHR33307:SF6">
    <property type="entry name" value="ALPHA-RHAMNOSIDASE (EUROFUNG)-RELATED"/>
    <property type="match status" value="1"/>
</dbReference>
<dbReference type="Pfam" id="PF05592">
    <property type="entry name" value="Bac_rhamnosid"/>
    <property type="match status" value="1"/>
</dbReference>
<dbReference type="InterPro" id="IPR035398">
    <property type="entry name" value="Bac_rhamnosid_C"/>
</dbReference>
<protein>
    <recommendedName>
        <fullName evidence="2">alpha-L-rhamnosidase</fullName>
        <ecNumber evidence="2">3.2.1.40</ecNumber>
    </recommendedName>
</protein>
<sequence length="930" mass="105119">MILTTPRMLKICAAFLLLLPLWGHAVKAPLLPVNLEVEYLDQPVGLDNPKPRFSWTLQRAKEGVYGQKQTAYRVLVASSLKKLNADIGDIWDSEWKESAQMGQIVFQGKPLHSDRRYYWKVAVKDEKNDVSGWSRSAYWHTGILMPGEWKATWIGSPVVFDPAQQDCNIPDPWLRKSFSLAAVPGQAVMHVASVGFHELYVNGKRVGDDVMATAVTDHTKRARYVSYDITSYLNKGRNVVAIWLGTSWSIHGPYVTKGRPNTPIAAAQVDFYKQKDPAPAVQPFASVRTNATWKMKSSPSRLLGTWNSNRMGGELWDANLDEPQWNTVAYRDDDWQKVTCYEPGLQVSAQQVEQNRLFEEIRPVSVVKISDRVYRVDMGMNFAGWIAVNLEGVPGHRADLLFSEREKMDMTFGLHSAYIFDKTGKGTFKNRFNYGSGRWITIKGVTKEPQLSDIRGWQVRTAYKDAATFSCSDSLQNWIYNTVRWTYQNLSLGGFIVDCPQRERLGYGGDAHATCETGMLNYHVGALYTKWMEDWRDVSGTESIVGNMYDTAFARKAVMSGRHLHKGILPHTAPTYMGGGGPAWGGIVVTLPWYFYRQYGDETILRKNFSLIRNWLAFLETNTKDGVLQRFGGNWDFLGDWLWPNATAEGMNNNSPQNLCFNNFYRIYNLRVAAKIAGQIGEKEWAGKWKEQAAAFSDVIHKKFFNEADTSYADGSMGNLVGALLAEAVPEAYKGKVWKRLENEILVRRKGHIHVGITGGALLFKLLREQNRQDLLFEMASKTDYPGWGYMKENGATTIWEMWEKDLPGHSLLHSSFLYPGAWYIDGLAGIKVDQPGYTRFVIQPPQIAASKLSWVKAGFESPAGYIKSNWSRKDGILHLELEIPPNSLALLKIADADGLHIKEKEGVIRIAEKMNGSTVYELQSGVYRF</sequence>
<dbReference type="GO" id="GO:0005975">
    <property type="term" value="P:carbohydrate metabolic process"/>
    <property type="evidence" value="ECO:0007669"/>
    <property type="project" value="InterPro"/>
</dbReference>
<dbReference type="Gene3D" id="2.60.40.10">
    <property type="entry name" value="Immunoglobulins"/>
    <property type="match status" value="1"/>
</dbReference>
<dbReference type="InterPro" id="IPR013737">
    <property type="entry name" value="Bac_rhamnosid_N"/>
</dbReference>
<dbReference type="Gene3D" id="2.60.120.260">
    <property type="entry name" value="Galactose-binding domain-like"/>
    <property type="match status" value="2"/>
</dbReference>
<dbReference type="AlphaFoldDB" id="A0A1G6MW10"/>
<dbReference type="SUPFAM" id="SSF48208">
    <property type="entry name" value="Six-hairpin glycosidases"/>
    <property type="match status" value="1"/>
</dbReference>
<dbReference type="Pfam" id="PF25788">
    <property type="entry name" value="Ig_Rha78A_N"/>
    <property type="match status" value="1"/>
</dbReference>
<dbReference type="InterPro" id="IPR016007">
    <property type="entry name" value="Alpha_rhamnosid"/>
</dbReference>
<dbReference type="Gene3D" id="2.60.420.10">
    <property type="entry name" value="Maltose phosphorylase, domain 3"/>
    <property type="match status" value="1"/>
</dbReference>
<reference evidence="9" key="1">
    <citation type="submission" date="2016-10" db="EMBL/GenBank/DDBJ databases">
        <authorList>
            <person name="Varghese N."/>
            <person name="Submissions S."/>
        </authorList>
    </citation>
    <scope>NUCLEOTIDE SEQUENCE [LARGE SCALE GENOMIC DNA]</scope>
    <source>
        <strain evidence="9">DSM 25811 / CCM 8410 / LMG 26954 / E90</strain>
    </source>
</reference>
<evidence type="ECO:0000259" key="5">
    <source>
        <dbReference type="Pfam" id="PF08531"/>
    </source>
</evidence>
<dbReference type="EMBL" id="FMZO01000003">
    <property type="protein sequence ID" value="SDC59424.1"/>
    <property type="molecule type" value="Genomic_DNA"/>
</dbReference>
<feature type="domain" description="Bacterial alpha-L-rhamnosidase N-terminal" evidence="5">
    <location>
        <begin position="186"/>
        <end position="356"/>
    </location>
</feature>
<dbReference type="InterPro" id="IPR035396">
    <property type="entry name" value="Bac_rhamnosid6H"/>
</dbReference>
<dbReference type="Pfam" id="PF17390">
    <property type="entry name" value="Bac_rhamnosid_C"/>
    <property type="match status" value="1"/>
</dbReference>
<dbReference type="RefSeq" id="WP_218127703.1">
    <property type="nucleotide sequence ID" value="NZ_FMZO01000003.1"/>
</dbReference>
<dbReference type="InterPro" id="IPR012341">
    <property type="entry name" value="6hp_glycosidase-like_sf"/>
</dbReference>
<dbReference type="InterPro" id="IPR008979">
    <property type="entry name" value="Galactose-bd-like_sf"/>
</dbReference>